<evidence type="ECO:0000259" key="8">
    <source>
        <dbReference type="PROSITE" id="PS50115"/>
    </source>
</evidence>
<dbReference type="InterPro" id="IPR001164">
    <property type="entry name" value="ArfGAP_dom"/>
</dbReference>
<evidence type="ECO:0000256" key="5">
    <source>
        <dbReference type="PROSITE-ProRule" id="PRU00288"/>
    </source>
</evidence>
<dbReference type="GO" id="GO:0008270">
    <property type="term" value="F:zinc ion binding"/>
    <property type="evidence" value="ECO:0007669"/>
    <property type="project" value="UniProtKB-KW"/>
</dbReference>
<keyword evidence="3 5" id="KW-0863">Zinc-finger</keyword>
<name>A0A9N9X4K7_PHACE</name>
<gene>
    <name evidence="9" type="ORF">PHAECO_LOCUS10124</name>
</gene>
<feature type="region of interest" description="Disordered" evidence="7">
    <location>
        <begin position="410"/>
        <end position="446"/>
    </location>
</feature>
<evidence type="ECO:0000256" key="3">
    <source>
        <dbReference type="ARBA" id="ARBA00022771"/>
    </source>
</evidence>
<dbReference type="Proteomes" id="UP001153737">
    <property type="component" value="Chromosome 6"/>
</dbReference>
<evidence type="ECO:0000313" key="10">
    <source>
        <dbReference type="Proteomes" id="UP001153737"/>
    </source>
</evidence>
<evidence type="ECO:0000313" key="9">
    <source>
        <dbReference type="EMBL" id="CAG9823072.1"/>
    </source>
</evidence>
<evidence type="ECO:0000256" key="6">
    <source>
        <dbReference type="SAM" id="Coils"/>
    </source>
</evidence>
<dbReference type="GO" id="GO:0048205">
    <property type="term" value="P:COPI coating of Golgi vesicle"/>
    <property type="evidence" value="ECO:0007669"/>
    <property type="project" value="TreeGrafter"/>
</dbReference>
<dbReference type="Pfam" id="PF01412">
    <property type="entry name" value="ArfGap"/>
    <property type="match status" value="1"/>
</dbReference>
<reference evidence="9" key="1">
    <citation type="submission" date="2022-01" db="EMBL/GenBank/DDBJ databases">
        <authorList>
            <person name="King R."/>
        </authorList>
    </citation>
    <scope>NUCLEOTIDE SEQUENCE</scope>
</reference>
<feature type="domain" description="Arf-GAP" evidence="8">
    <location>
        <begin position="11"/>
        <end position="132"/>
    </location>
</feature>
<dbReference type="OrthoDB" id="983479at2759"/>
<dbReference type="SMART" id="SM00105">
    <property type="entry name" value="ArfGap"/>
    <property type="match status" value="1"/>
</dbReference>
<accession>A0A9N9X4K7</accession>
<dbReference type="InterPro" id="IPR038508">
    <property type="entry name" value="ArfGAP_dom_sf"/>
</dbReference>
<keyword evidence="6" id="KW-0175">Coiled coil</keyword>
<dbReference type="PRINTS" id="PR00405">
    <property type="entry name" value="REVINTRACTNG"/>
</dbReference>
<dbReference type="Gene3D" id="1.10.220.150">
    <property type="entry name" value="Arf GTPase activating protein"/>
    <property type="match status" value="1"/>
</dbReference>
<dbReference type="GO" id="GO:0005096">
    <property type="term" value="F:GTPase activator activity"/>
    <property type="evidence" value="ECO:0007669"/>
    <property type="project" value="UniProtKB-KW"/>
</dbReference>
<dbReference type="CDD" id="cd08959">
    <property type="entry name" value="ArfGap_ArfGap1_like"/>
    <property type="match status" value="1"/>
</dbReference>
<evidence type="ECO:0000256" key="1">
    <source>
        <dbReference type="ARBA" id="ARBA00022468"/>
    </source>
</evidence>
<keyword evidence="4" id="KW-0862">Zinc</keyword>
<dbReference type="FunFam" id="1.10.220.150:FF:000004">
    <property type="entry name" value="Putative ADP-ribosylation factor GTPase-activating protein 2"/>
    <property type="match status" value="1"/>
</dbReference>
<feature type="region of interest" description="Disordered" evidence="7">
    <location>
        <begin position="485"/>
        <end position="505"/>
    </location>
</feature>
<evidence type="ECO:0000256" key="4">
    <source>
        <dbReference type="ARBA" id="ARBA00022833"/>
    </source>
</evidence>
<dbReference type="InterPro" id="IPR037278">
    <property type="entry name" value="ARFGAP/RecO"/>
</dbReference>
<dbReference type="GO" id="GO:0000139">
    <property type="term" value="C:Golgi membrane"/>
    <property type="evidence" value="ECO:0007669"/>
    <property type="project" value="GOC"/>
</dbReference>
<dbReference type="PANTHER" id="PTHR45686:SF4">
    <property type="entry name" value="ADP-RIBOSYLATION FACTOR GTPASE ACTIVATING PROTEIN 3, ISOFORM H"/>
    <property type="match status" value="1"/>
</dbReference>
<dbReference type="PANTHER" id="PTHR45686">
    <property type="entry name" value="ADP-RIBOSYLATION FACTOR GTPASE ACTIVATING PROTEIN 3, ISOFORM H-RELATED"/>
    <property type="match status" value="1"/>
</dbReference>
<sequence length="543" mass="60542">MDLPPTKEDIEAVFQRLRSIAGNKVCFDCNAKNPTWSSVTYGVFICIDCSAVHRSLGVHLTFVRSTQLDTNWTWIQLRQMQLGGNSNASQFFNQHNCNTNDAQKKYNSRAAQLYREKLSQAAANSLKNSKELISTKYSGFFLMDNQKLHIHPQAQENKEEKEADFFTEHENFALQDLPLNQQLNVPTENPKLDSANENSNLEGPKVDFSLGNAEPRKSAITARKAPAKKSTLGAKKSGLGATKVTTNFADVEREAALAEESRLRAHEERRQAAVTNAREQEEREAAVRLAYRDLEARQHDKEERMRKEDPKRAEQMERLGMGINTRSGISHSALSDMQTIEQENVNSTSNTLSSLGKLRLSDNDGFFDDYSFGNSFSMNRNTSGGTGSAKIDAFLAGYAEANSKMKDNSWVIIDDPPEKEKPKSVSYEREKPSRSTESASTSDEAQKKFGNAKAISSDQYFNNQSNDYETKANLSRFQGSSSISSAEYFGNGRETTPSSSNLPDYDLEDVKESVRQGVTKVAGKLGSLANGFMSSIQVDRYGY</sequence>
<keyword evidence="10" id="KW-1185">Reference proteome</keyword>
<feature type="compositionally biased region" description="Polar residues" evidence="7">
    <location>
        <begin position="493"/>
        <end position="502"/>
    </location>
</feature>
<protein>
    <recommendedName>
        <fullName evidence="8">Arf-GAP domain-containing protein</fullName>
    </recommendedName>
</protein>
<feature type="coiled-coil region" evidence="6">
    <location>
        <begin position="263"/>
        <end position="297"/>
    </location>
</feature>
<feature type="region of interest" description="Disordered" evidence="7">
    <location>
        <begin position="186"/>
        <end position="211"/>
    </location>
</feature>
<evidence type="ECO:0000256" key="7">
    <source>
        <dbReference type="SAM" id="MobiDB-lite"/>
    </source>
</evidence>
<evidence type="ECO:0000256" key="2">
    <source>
        <dbReference type="ARBA" id="ARBA00022723"/>
    </source>
</evidence>
<feature type="compositionally biased region" description="Basic and acidic residues" evidence="7">
    <location>
        <begin position="416"/>
        <end position="434"/>
    </location>
</feature>
<keyword evidence="2" id="KW-0479">Metal-binding</keyword>
<dbReference type="EMBL" id="OU896712">
    <property type="protein sequence ID" value="CAG9823072.1"/>
    <property type="molecule type" value="Genomic_DNA"/>
</dbReference>
<dbReference type="SUPFAM" id="SSF57863">
    <property type="entry name" value="ArfGap/RecO-like zinc finger"/>
    <property type="match status" value="1"/>
</dbReference>
<reference evidence="9" key="2">
    <citation type="submission" date="2022-10" db="EMBL/GenBank/DDBJ databases">
        <authorList>
            <consortium name="ENA_rothamsted_submissions"/>
            <consortium name="culmorum"/>
            <person name="King R."/>
        </authorList>
    </citation>
    <scope>NUCLEOTIDE SEQUENCE</scope>
</reference>
<dbReference type="AlphaFoldDB" id="A0A9N9X4K7"/>
<dbReference type="PROSITE" id="PS50115">
    <property type="entry name" value="ARFGAP"/>
    <property type="match status" value="1"/>
</dbReference>
<organism evidence="9 10">
    <name type="scientific">Phaedon cochleariae</name>
    <name type="common">Mustard beetle</name>
    <dbReference type="NCBI Taxonomy" id="80249"/>
    <lineage>
        <taxon>Eukaryota</taxon>
        <taxon>Metazoa</taxon>
        <taxon>Ecdysozoa</taxon>
        <taxon>Arthropoda</taxon>
        <taxon>Hexapoda</taxon>
        <taxon>Insecta</taxon>
        <taxon>Pterygota</taxon>
        <taxon>Neoptera</taxon>
        <taxon>Endopterygota</taxon>
        <taxon>Coleoptera</taxon>
        <taxon>Polyphaga</taxon>
        <taxon>Cucujiformia</taxon>
        <taxon>Chrysomeloidea</taxon>
        <taxon>Chrysomelidae</taxon>
        <taxon>Chrysomelinae</taxon>
        <taxon>Chrysomelini</taxon>
        <taxon>Phaedon</taxon>
    </lineage>
</organism>
<keyword evidence="1" id="KW-0343">GTPase activation</keyword>
<proteinExistence type="predicted"/>